<dbReference type="PANTHER" id="PTHR45833:SF1">
    <property type="entry name" value="METHIONINE SYNTHASE"/>
    <property type="match status" value="1"/>
</dbReference>
<dbReference type="Gene3D" id="1.10.1240.10">
    <property type="entry name" value="Methionine synthase domain"/>
    <property type="match status" value="1"/>
</dbReference>
<evidence type="ECO:0000256" key="1">
    <source>
        <dbReference type="ARBA" id="ARBA00022723"/>
    </source>
</evidence>
<evidence type="ECO:0000259" key="3">
    <source>
        <dbReference type="PROSITE" id="PS51332"/>
    </source>
</evidence>
<dbReference type="InterPro" id="IPR006158">
    <property type="entry name" value="Cobalamin-bd"/>
</dbReference>
<reference evidence="4 5" key="1">
    <citation type="submission" date="2024-09" db="EMBL/GenBank/DDBJ databases">
        <title>Laminarin stimulates single cell rates of sulfate reduction while oxygen inhibits transcriptomic activity in coastal marine sediment.</title>
        <authorList>
            <person name="Lindsay M."/>
            <person name="Orcutt B."/>
            <person name="Emerson D."/>
            <person name="Stepanauskas R."/>
            <person name="D'Angelo T."/>
        </authorList>
    </citation>
    <scope>NUCLEOTIDE SEQUENCE [LARGE SCALE GENOMIC DNA]</scope>
    <source>
        <strain evidence="4">SAG AM-311-K15</strain>
    </source>
</reference>
<keyword evidence="5" id="KW-1185">Reference proteome</keyword>
<sequence length="210" mass="23900">MIAEKIDTSTYLSSLISGMRGYCTDFALSLAQEMPVIDLYEGLFRPTLYQVGELWEYNRISVATEHLATSITESIMNQLYHRIISPQRVNKRVVVTCVEGEQHQVGAKMVADVFEMHGWDSYFLGANTPTSELIRFIREVKPQLVALSLSIYFHLPELKHVLNILNENFPNLNIMIGGQAFNHVGNIAQELHSQANYFSDLKELDTFLKS</sequence>
<organism evidence="4 5">
    <name type="scientific">candidate division CSSED10-310 bacterium</name>
    <dbReference type="NCBI Taxonomy" id="2855610"/>
    <lineage>
        <taxon>Bacteria</taxon>
        <taxon>Bacteria division CSSED10-310</taxon>
    </lineage>
</organism>
<evidence type="ECO:0000313" key="5">
    <source>
        <dbReference type="Proteomes" id="UP001594351"/>
    </source>
</evidence>
<dbReference type="PROSITE" id="PS51332">
    <property type="entry name" value="B12_BINDING"/>
    <property type="match status" value="1"/>
</dbReference>
<dbReference type="InterPro" id="IPR003759">
    <property type="entry name" value="Cbl-bd_cap"/>
</dbReference>
<dbReference type="SUPFAM" id="SSF52242">
    <property type="entry name" value="Cobalamin (vitamin B12)-binding domain"/>
    <property type="match status" value="1"/>
</dbReference>
<dbReference type="Pfam" id="PF02607">
    <property type="entry name" value="B12-binding_2"/>
    <property type="match status" value="1"/>
</dbReference>
<keyword evidence="2" id="KW-0170">Cobalt</keyword>
<dbReference type="PANTHER" id="PTHR45833">
    <property type="entry name" value="METHIONINE SYNTHASE"/>
    <property type="match status" value="1"/>
</dbReference>
<dbReference type="Pfam" id="PF02310">
    <property type="entry name" value="B12-binding"/>
    <property type="match status" value="1"/>
</dbReference>
<dbReference type="Gene3D" id="3.40.50.280">
    <property type="entry name" value="Cobalamin-binding domain"/>
    <property type="match status" value="1"/>
</dbReference>
<dbReference type="InterPro" id="IPR036594">
    <property type="entry name" value="Meth_synthase_dom"/>
</dbReference>
<dbReference type="Proteomes" id="UP001594351">
    <property type="component" value="Unassembled WGS sequence"/>
</dbReference>
<dbReference type="EMBL" id="JBHPBY010000144">
    <property type="protein sequence ID" value="MFC1851019.1"/>
    <property type="molecule type" value="Genomic_DNA"/>
</dbReference>
<feature type="domain" description="B12-binding" evidence="3">
    <location>
        <begin position="90"/>
        <end position="210"/>
    </location>
</feature>
<comment type="caution">
    <text evidence="4">The sequence shown here is derived from an EMBL/GenBank/DDBJ whole genome shotgun (WGS) entry which is preliminary data.</text>
</comment>
<dbReference type="InterPro" id="IPR050554">
    <property type="entry name" value="Met_Synthase/Corrinoid"/>
</dbReference>
<proteinExistence type="predicted"/>
<name>A0ABV6YXU7_UNCC1</name>
<accession>A0ABV6YXU7</accession>
<evidence type="ECO:0000256" key="2">
    <source>
        <dbReference type="ARBA" id="ARBA00023285"/>
    </source>
</evidence>
<evidence type="ECO:0000313" key="4">
    <source>
        <dbReference type="EMBL" id="MFC1851019.1"/>
    </source>
</evidence>
<dbReference type="InterPro" id="IPR036724">
    <property type="entry name" value="Cobalamin-bd_sf"/>
</dbReference>
<protein>
    <submittedName>
        <fullName evidence="4">B12-binding domain-containing protein</fullName>
    </submittedName>
</protein>
<keyword evidence="1" id="KW-0479">Metal-binding</keyword>
<gene>
    <name evidence="4" type="ORF">ACFL27_12565</name>
</gene>
<dbReference type="CDD" id="cd02065">
    <property type="entry name" value="B12-binding_like"/>
    <property type="match status" value="1"/>
</dbReference>